<feature type="region of interest" description="Disordered" evidence="1">
    <location>
        <begin position="1"/>
        <end position="40"/>
    </location>
</feature>
<evidence type="ECO:0000256" key="1">
    <source>
        <dbReference type="SAM" id="MobiDB-lite"/>
    </source>
</evidence>
<sequence>MSFAASHTRRLAASSVEPREWWKLQTPPAQPEPVSPLDSLETAGTSRRCVFHKGTGGRECHTWQGFDSLRESPHEARERAYQWFMQWRCRVPVPASTNAPFWAASPGSGTFSRPPSLTSRR</sequence>
<protein>
    <submittedName>
        <fullName evidence="2">Uncharacterized protein</fullName>
    </submittedName>
</protein>
<organism evidence="2 3">
    <name type="scientific">Chionoecetes opilio</name>
    <name type="common">Atlantic snow crab</name>
    <name type="synonym">Cancer opilio</name>
    <dbReference type="NCBI Taxonomy" id="41210"/>
    <lineage>
        <taxon>Eukaryota</taxon>
        <taxon>Metazoa</taxon>
        <taxon>Ecdysozoa</taxon>
        <taxon>Arthropoda</taxon>
        <taxon>Crustacea</taxon>
        <taxon>Multicrustacea</taxon>
        <taxon>Malacostraca</taxon>
        <taxon>Eumalacostraca</taxon>
        <taxon>Eucarida</taxon>
        <taxon>Decapoda</taxon>
        <taxon>Pleocyemata</taxon>
        <taxon>Brachyura</taxon>
        <taxon>Eubrachyura</taxon>
        <taxon>Majoidea</taxon>
        <taxon>Majidae</taxon>
        <taxon>Chionoecetes</taxon>
    </lineage>
</organism>
<evidence type="ECO:0000313" key="2">
    <source>
        <dbReference type="EMBL" id="KAG0715964.1"/>
    </source>
</evidence>
<comment type="caution">
    <text evidence="2">The sequence shown here is derived from an EMBL/GenBank/DDBJ whole genome shotgun (WGS) entry which is preliminary data.</text>
</comment>
<reference evidence="2" key="1">
    <citation type="submission" date="2020-07" db="EMBL/GenBank/DDBJ databases">
        <title>The High-quality genome of the commercially important snow crab, Chionoecetes opilio.</title>
        <authorList>
            <person name="Jeong J.-H."/>
            <person name="Ryu S."/>
        </authorList>
    </citation>
    <scope>NUCLEOTIDE SEQUENCE</scope>
    <source>
        <strain evidence="2">MADBK_172401_WGS</strain>
        <tissue evidence="2">Digestive gland</tissue>
    </source>
</reference>
<dbReference type="Proteomes" id="UP000770661">
    <property type="component" value="Unassembled WGS sequence"/>
</dbReference>
<dbReference type="AlphaFoldDB" id="A0A8J4Y2A3"/>
<proteinExistence type="predicted"/>
<dbReference type="EMBL" id="JACEEZ010019205">
    <property type="protein sequence ID" value="KAG0715964.1"/>
    <property type="molecule type" value="Genomic_DNA"/>
</dbReference>
<evidence type="ECO:0000313" key="3">
    <source>
        <dbReference type="Proteomes" id="UP000770661"/>
    </source>
</evidence>
<accession>A0A8J4Y2A3</accession>
<name>A0A8J4Y2A3_CHIOP</name>
<keyword evidence="3" id="KW-1185">Reference proteome</keyword>
<feature type="compositionally biased region" description="Polar residues" evidence="1">
    <location>
        <begin position="107"/>
        <end position="121"/>
    </location>
</feature>
<feature type="region of interest" description="Disordered" evidence="1">
    <location>
        <begin position="98"/>
        <end position="121"/>
    </location>
</feature>
<gene>
    <name evidence="2" type="ORF">GWK47_010713</name>
</gene>